<dbReference type="InterPro" id="IPR051428">
    <property type="entry name" value="Sphingo_Act-Surfact_Prot"/>
</dbReference>
<accession>A0A7S0QJ86</accession>
<sequence>MLQAVAMNMCVDLGMCNEMTASPACHVCDGLVKKIQVAISAPTSYFVEFFRGLIEQSICGSLESGAAACKDAAAGAAARAWSGAVSGLAPGKACRSCGSRAAAAAAGEGLVCHVCEKLALFIDSDVLEDPAVQKAVADQLKDLCAQLPNPRITNSSITAQCDKMVDENTAEIMSQVGKVRATGSCGAGRGLQSRGAAEQGGE</sequence>
<reference evidence="3" key="1">
    <citation type="submission" date="2021-01" db="EMBL/GenBank/DDBJ databases">
        <authorList>
            <person name="Corre E."/>
            <person name="Pelletier E."/>
            <person name="Niang G."/>
            <person name="Scheremetjew M."/>
            <person name="Finn R."/>
            <person name="Kale V."/>
            <person name="Holt S."/>
            <person name="Cochrane G."/>
            <person name="Meng A."/>
            <person name="Brown T."/>
            <person name="Cohen L."/>
        </authorList>
    </citation>
    <scope>NUCLEOTIDE SEQUENCE</scope>
    <source>
        <strain evidence="3">CCAP979/52</strain>
    </source>
</reference>
<gene>
    <name evidence="3" type="ORF">CCUR1050_LOCUS14199</name>
</gene>
<dbReference type="EMBL" id="HBEZ01025718">
    <property type="protein sequence ID" value="CAD8636517.1"/>
    <property type="molecule type" value="Transcribed_RNA"/>
</dbReference>
<evidence type="ECO:0000259" key="2">
    <source>
        <dbReference type="PROSITE" id="PS50015"/>
    </source>
</evidence>
<organism evidence="3">
    <name type="scientific">Cryptomonas curvata</name>
    <dbReference type="NCBI Taxonomy" id="233186"/>
    <lineage>
        <taxon>Eukaryota</taxon>
        <taxon>Cryptophyceae</taxon>
        <taxon>Cryptomonadales</taxon>
        <taxon>Cryptomonadaceae</taxon>
        <taxon>Cryptomonas</taxon>
    </lineage>
</organism>
<keyword evidence="1" id="KW-1015">Disulfide bond</keyword>
<dbReference type="InterPro" id="IPR008139">
    <property type="entry name" value="SaposinB_dom"/>
</dbReference>
<dbReference type="PROSITE" id="PS50015">
    <property type="entry name" value="SAP_B"/>
    <property type="match status" value="1"/>
</dbReference>
<dbReference type="PANTHER" id="PTHR11480">
    <property type="entry name" value="SAPOSIN-RELATED"/>
    <property type="match status" value="1"/>
</dbReference>
<dbReference type="AlphaFoldDB" id="A0A7S0QJ86"/>
<evidence type="ECO:0000256" key="1">
    <source>
        <dbReference type="ARBA" id="ARBA00023157"/>
    </source>
</evidence>
<dbReference type="InterPro" id="IPR011001">
    <property type="entry name" value="Saposin-like"/>
</dbReference>
<protein>
    <recommendedName>
        <fullName evidence="2">Saposin B-type domain-containing protein</fullName>
    </recommendedName>
</protein>
<proteinExistence type="predicted"/>
<feature type="domain" description="Saposin B-type" evidence="2">
    <location>
        <begin position="108"/>
        <end position="195"/>
    </location>
</feature>
<evidence type="ECO:0000313" key="3">
    <source>
        <dbReference type="EMBL" id="CAD8636517.1"/>
    </source>
</evidence>
<name>A0A7S0QJ86_9CRYP</name>
<dbReference type="Gene3D" id="1.10.225.10">
    <property type="entry name" value="Saposin-like"/>
    <property type="match status" value="1"/>
</dbReference>
<dbReference type="SUPFAM" id="SSF47862">
    <property type="entry name" value="Saposin"/>
    <property type="match status" value="1"/>
</dbReference>